<dbReference type="InterPro" id="IPR036890">
    <property type="entry name" value="HATPase_C_sf"/>
</dbReference>
<dbReference type="AlphaFoldDB" id="A0ABD6DCH0"/>
<dbReference type="SMART" id="SM00388">
    <property type="entry name" value="HisKA"/>
    <property type="match status" value="1"/>
</dbReference>
<dbReference type="Gene3D" id="1.10.287.130">
    <property type="match status" value="1"/>
</dbReference>
<comment type="caution">
    <text evidence="9">The sequence shown here is derived from an EMBL/GenBank/DDBJ whole genome shotgun (WGS) entry which is preliminary data.</text>
</comment>
<dbReference type="PROSITE" id="PS50109">
    <property type="entry name" value="HIS_KIN"/>
    <property type="match status" value="1"/>
</dbReference>
<dbReference type="Pfam" id="PF00512">
    <property type="entry name" value="HisKA"/>
    <property type="match status" value="1"/>
</dbReference>
<sequence>MGSRDLSLYIGPTGMGSQIEAAVESTQLVVEETTAAGVGSLDDETSPDCIVTDHDPPERDCFELLEAVPPEIPVVLAPSGGSSSLATRGLRAGAETYLDPTTCEDGAAAIAAEINRITAERYRNDDRIERFTSLVSHELRSPIQTAKSGLDLARTECDSHYLDNVAETIDQLDQLIDNLVDELKHDEIAVEMDAVDLAAVVEETWADRTGATLSVESELPTIEAERSRLRQLLDNVFRNSVKHGGDGTTVRIGVIESQDGSDDTVGLYIADNGPGIEPDRREDIFDYGYTGSANGTGFGLAIVSEIVEAFDWEISVTESGDGGARFELHNVKEF</sequence>
<dbReference type="Gene3D" id="3.40.50.2300">
    <property type="match status" value="1"/>
</dbReference>
<keyword evidence="5" id="KW-0418">Kinase</keyword>
<feature type="domain" description="Histidine kinase" evidence="8">
    <location>
        <begin position="134"/>
        <end position="328"/>
    </location>
</feature>
<dbReference type="InterPro" id="IPR005467">
    <property type="entry name" value="His_kinase_dom"/>
</dbReference>
<dbReference type="PRINTS" id="PR00344">
    <property type="entry name" value="BCTRLSENSOR"/>
</dbReference>
<dbReference type="EMBL" id="JBHUDM010000003">
    <property type="protein sequence ID" value="MFD1642833.1"/>
    <property type="molecule type" value="Genomic_DNA"/>
</dbReference>
<evidence type="ECO:0000256" key="5">
    <source>
        <dbReference type="ARBA" id="ARBA00022777"/>
    </source>
</evidence>
<comment type="catalytic activity">
    <reaction evidence="1">
        <text>ATP + protein L-histidine = ADP + protein N-phospho-L-histidine.</text>
        <dbReference type="EC" id="2.7.13.3"/>
    </reaction>
</comment>
<dbReference type="InterPro" id="IPR036097">
    <property type="entry name" value="HisK_dim/P_sf"/>
</dbReference>
<gene>
    <name evidence="9" type="ORF">ACFSBW_13210</name>
</gene>
<keyword evidence="9" id="KW-0067">ATP-binding</keyword>
<evidence type="ECO:0000256" key="1">
    <source>
        <dbReference type="ARBA" id="ARBA00000085"/>
    </source>
</evidence>
<dbReference type="SMART" id="SM00387">
    <property type="entry name" value="HATPase_c"/>
    <property type="match status" value="1"/>
</dbReference>
<evidence type="ECO:0000256" key="6">
    <source>
        <dbReference type="ARBA" id="ARBA00023012"/>
    </source>
</evidence>
<evidence type="ECO:0000313" key="9">
    <source>
        <dbReference type="EMBL" id="MFD1642833.1"/>
    </source>
</evidence>
<dbReference type="InterPro" id="IPR011006">
    <property type="entry name" value="CheY-like_superfamily"/>
</dbReference>
<protein>
    <recommendedName>
        <fullName evidence="2">histidine kinase</fullName>
        <ecNumber evidence="2">2.7.13.3</ecNumber>
    </recommendedName>
</protein>
<dbReference type="Gene3D" id="3.30.565.10">
    <property type="entry name" value="Histidine kinase-like ATPase, C-terminal domain"/>
    <property type="match status" value="1"/>
</dbReference>
<name>A0ABD6DCH0_9EURY</name>
<dbReference type="SUPFAM" id="SSF52172">
    <property type="entry name" value="CheY-like"/>
    <property type="match status" value="1"/>
</dbReference>
<keyword evidence="9" id="KW-0547">Nucleotide-binding</keyword>
<dbReference type="CDD" id="cd00082">
    <property type="entry name" value="HisKA"/>
    <property type="match status" value="1"/>
</dbReference>
<evidence type="ECO:0000256" key="2">
    <source>
        <dbReference type="ARBA" id="ARBA00012438"/>
    </source>
</evidence>
<dbReference type="GO" id="GO:0004673">
    <property type="term" value="F:protein histidine kinase activity"/>
    <property type="evidence" value="ECO:0007669"/>
    <property type="project" value="UniProtKB-EC"/>
</dbReference>
<dbReference type="InterPro" id="IPR003594">
    <property type="entry name" value="HATPase_dom"/>
</dbReference>
<dbReference type="EC" id="2.7.13.3" evidence="2"/>
<evidence type="ECO:0000256" key="4">
    <source>
        <dbReference type="ARBA" id="ARBA00022679"/>
    </source>
</evidence>
<organism evidence="9 10">
    <name type="scientific">Halohasta litorea</name>
    <dbReference type="NCBI Taxonomy" id="869891"/>
    <lineage>
        <taxon>Archaea</taxon>
        <taxon>Methanobacteriati</taxon>
        <taxon>Methanobacteriota</taxon>
        <taxon>Stenosarchaea group</taxon>
        <taxon>Halobacteria</taxon>
        <taxon>Halobacteriales</taxon>
        <taxon>Haloferacaceae</taxon>
        <taxon>Halohasta</taxon>
    </lineage>
</organism>
<keyword evidence="10" id="KW-1185">Reference proteome</keyword>
<dbReference type="PANTHER" id="PTHR43711">
    <property type="entry name" value="TWO-COMPONENT HISTIDINE KINASE"/>
    <property type="match status" value="1"/>
</dbReference>
<dbReference type="InterPro" id="IPR004358">
    <property type="entry name" value="Sig_transdc_His_kin-like_C"/>
</dbReference>
<feature type="coiled-coil region" evidence="7">
    <location>
        <begin position="162"/>
        <end position="189"/>
    </location>
</feature>
<dbReference type="InterPro" id="IPR050736">
    <property type="entry name" value="Sensor_HK_Regulatory"/>
</dbReference>
<evidence type="ECO:0000313" key="10">
    <source>
        <dbReference type="Proteomes" id="UP001597052"/>
    </source>
</evidence>
<dbReference type="GO" id="GO:0000160">
    <property type="term" value="P:phosphorelay signal transduction system"/>
    <property type="evidence" value="ECO:0007669"/>
    <property type="project" value="UniProtKB-KW"/>
</dbReference>
<keyword evidence="4" id="KW-0808">Transferase</keyword>
<dbReference type="InterPro" id="IPR003661">
    <property type="entry name" value="HisK_dim/P_dom"/>
</dbReference>
<evidence type="ECO:0000259" key="8">
    <source>
        <dbReference type="PROSITE" id="PS50109"/>
    </source>
</evidence>
<evidence type="ECO:0000256" key="3">
    <source>
        <dbReference type="ARBA" id="ARBA00022553"/>
    </source>
</evidence>
<keyword evidence="6" id="KW-0902">Two-component regulatory system</keyword>
<keyword evidence="7" id="KW-0175">Coiled coil</keyword>
<keyword evidence="3" id="KW-0597">Phosphoprotein</keyword>
<dbReference type="GO" id="GO:0005524">
    <property type="term" value="F:ATP binding"/>
    <property type="evidence" value="ECO:0007669"/>
    <property type="project" value="UniProtKB-KW"/>
</dbReference>
<reference evidence="9 10" key="1">
    <citation type="journal article" date="2019" name="Int. J. Syst. Evol. Microbiol.">
        <title>The Global Catalogue of Microorganisms (GCM) 10K type strain sequencing project: providing services to taxonomists for standard genome sequencing and annotation.</title>
        <authorList>
            <consortium name="The Broad Institute Genomics Platform"/>
            <consortium name="The Broad Institute Genome Sequencing Center for Infectious Disease"/>
            <person name="Wu L."/>
            <person name="Ma J."/>
        </authorList>
    </citation>
    <scope>NUCLEOTIDE SEQUENCE [LARGE SCALE GENOMIC DNA]</scope>
    <source>
        <strain evidence="9 10">CGMCC 1.10593</strain>
    </source>
</reference>
<dbReference type="SUPFAM" id="SSF47384">
    <property type="entry name" value="Homodimeric domain of signal transducing histidine kinase"/>
    <property type="match status" value="1"/>
</dbReference>
<dbReference type="Pfam" id="PF02518">
    <property type="entry name" value="HATPase_c"/>
    <property type="match status" value="1"/>
</dbReference>
<dbReference type="Proteomes" id="UP001597052">
    <property type="component" value="Unassembled WGS sequence"/>
</dbReference>
<dbReference type="PANTHER" id="PTHR43711:SF1">
    <property type="entry name" value="HISTIDINE KINASE 1"/>
    <property type="match status" value="1"/>
</dbReference>
<dbReference type="RefSeq" id="WP_256396231.1">
    <property type="nucleotide sequence ID" value="NZ_JANHDJ010000003.1"/>
</dbReference>
<dbReference type="SUPFAM" id="SSF55874">
    <property type="entry name" value="ATPase domain of HSP90 chaperone/DNA topoisomerase II/histidine kinase"/>
    <property type="match status" value="1"/>
</dbReference>
<evidence type="ECO:0000256" key="7">
    <source>
        <dbReference type="SAM" id="Coils"/>
    </source>
</evidence>
<accession>A0ABD6DCH0</accession>
<proteinExistence type="predicted"/>